<dbReference type="Proteomes" id="UP000322144">
    <property type="component" value="Segment"/>
</dbReference>
<dbReference type="RefSeq" id="YP_010661076.1">
    <property type="nucleotide sequence ID" value="NC_070882.1"/>
</dbReference>
<keyword evidence="2" id="KW-1185">Reference proteome</keyword>
<evidence type="ECO:0000313" key="2">
    <source>
        <dbReference type="Proteomes" id="UP000322144"/>
    </source>
</evidence>
<sequence>MKVGDQFYTTTTLRTQDNPNVTYHPGWVLTLEKEMEGTTLFIGVDSCGRRFVVGPHNGVATDIPVDPELFRRAVARGYDGSPEFFRKGYNRILEMQLKVAMEGRQIFMISDEALDKAIQLDSEMESIGVFDPMYEQHKASRDAYLNMAEILNKLESLVVTYREESRLLFPEYHK</sequence>
<dbReference type="EMBL" id="MN103543">
    <property type="protein sequence ID" value="QEM42065.1"/>
    <property type="molecule type" value="Genomic_DNA"/>
</dbReference>
<dbReference type="KEGG" id="vg:77937086"/>
<evidence type="ECO:0000313" key="1">
    <source>
        <dbReference type="EMBL" id="QEM42065.1"/>
    </source>
</evidence>
<accession>A0A5C1K828</accession>
<organism evidence="1 2">
    <name type="scientific">Pseudomonas phage vB_PaeM_PS119XW</name>
    <dbReference type="NCBI Taxonomy" id="2601632"/>
    <lineage>
        <taxon>Viruses</taxon>
        <taxon>Duplodnaviria</taxon>
        <taxon>Heunggongvirae</taxon>
        <taxon>Uroviricota</taxon>
        <taxon>Caudoviricetes</taxon>
        <taxon>Chimalliviridae</taxon>
        <taxon>Pawinskivirus</taxon>
        <taxon>Pawinskivirus PS119XW</taxon>
    </lineage>
</organism>
<proteinExistence type="predicted"/>
<name>A0A5C1K828_9CAUD</name>
<dbReference type="GeneID" id="77937086"/>
<reference evidence="1 2" key="1">
    <citation type="submission" date="2019-06" db="EMBL/GenBank/DDBJ databases">
        <title>A distant relative of Phikzvirus genus phages from a therapeutic phage collection.</title>
        <authorList>
            <person name="Hejnowicz M.S."/>
            <person name="Dabrowski K."/>
            <person name="Gawor J."/>
            <person name="Weber-Dabrowska B."/>
            <person name="Gromadka R."/>
            <person name="Lobocka M.B."/>
        </authorList>
    </citation>
    <scope>NUCLEOTIDE SEQUENCE [LARGE SCALE GENOMIC DNA]</scope>
</reference>
<protein>
    <submittedName>
        <fullName evidence="1">Uncharacterized protein</fullName>
    </submittedName>
</protein>